<dbReference type="InterPro" id="IPR015943">
    <property type="entry name" value="WD40/YVTN_repeat-like_dom_sf"/>
</dbReference>
<dbReference type="Proteomes" id="UP000008561">
    <property type="component" value="Chromosome"/>
</dbReference>
<evidence type="ECO:0000256" key="2">
    <source>
        <dbReference type="ARBA" id="ARBA00022737"/>
    </source>
</evidence>
<evidence type="ECO:0000256" key="3">
    <source>
        <dbReference type="SAM" id="SignalP"/>
    </source>
</evidence>
<dbReference type="InterPro" id="IPR029030">
    <property type="entry name" value="Caspase-like_dom_sf"/>
</dbReference>
<dbReference type="InterPro" id="IPR011600">
    <property type="entry name" value="Pept_C14_caspase"/>
</dbReference>
<dbReference type="SUPFAM" id="SSF51004">
    <property type="entry name" value="C-terminal (heme d1) domain of cytochrome cd1-nitrite reductase"/>
    <property type="match status" value="1"/>
</dbReference>
<name>A8ZVC1_DESOH</name>
<dbReference type="PANTHER" id="PTHR19848:SF8">
    <property type="entry name" value="F-BOX AND WD REPEAT DOMAIN CONTAINING 7"/>
    <property type="match status" value="1"/>
</dbReference>
<dbReference type="PANTHER" id="PTHR19848">
    <property type="entry name" value="WD40 REPEAT PROTEIN"/>
    <property type="match status" value="1"/>
</dbReference>
<dbReference type="InterPro" id="IPR011048">
    <property type="entry name" value="Haem_d1_sf"/>
</dbReference>
<dbReference type="SUPFAM" id="SSF52129">
    <property type="entry name" value="Caspase-like"/>
    <property type="match status" value="1"/>
</dbReference>
<dbReference type="KEGG" id="dol:Dole_0772"/>
<dbReference type="EMBL" id="CP000859">
    <property type="protein sequence ID" value="ABW66582.1"/>
    <property type="molecule type" value="Genomic_DNA"/>
</dbReference>
<evidence type="ECO:0000259" key="4">
    <source>
        <dbReference type="Pfam" id="PF00656"/>
    </source>
</evidence>
<keyword evidence="6" id="KW-1185">Reference proteome</keyword>
<evidence type="ECO:0000256" key="1">
    <source>
        <dbReference type="ARBA" id="ARBA00022574"/>
    </source>
</evidence>
<organism evidence="5 6">
    <name type="scientific">Desulfosudis oleivorans (strain DSM 6200 / JCM 39069 / Hxd3)</name>
    <name type="common">Desulfococcus oleovorans</name>
    <dbReference type="NCBI Taxonomy" id="96561"/>
    <lineage>
        <taxon>Bacteria</taxon>
        <taxon>Pseudomonadati</taxon>
        <taxon>Thermodesulfobacteriota</taxon>
        <taxon>Desulfobacteria</taxon>
        <taxon>Desulfobacterales</taxon>
        <taxon>Desulfosudaceae</taxon>
        <taxon>Desulfosudis</taxon>
    </lineage>
</organism>
<dbReference type="AlphaFoldDB" id="A8ZVC1"/>
<proteinExistence type="predicted"/>
<keyword evidence="3" id="KW-0732">Signal</keyword>
<evidence type="ECO:0000313" key="5">
    <source>
        <dbReference type="EMBL" id="ABW66582.1"/>
    </source>
</evidence>
<feature type="signal peptide" evidence="3">
    <location>
        <begin position="1"/>
        <end position="20"/>
    </location>
</feature>
<dbReference type="Pfam" id="PF00656">
    <property type="entry name" value="Peptidase_C14"/>
    <property type="match status" value="1"/>
</dbReference>
<sequence length="902" mass="98294">MKKALSFVCIALAVFFCQTATPDASDRPVIYAQAGNSSGVDRVIFSPNGDYLVSLCFPGSAVVWETASGRTYGEFPTDADVPPELSGVMGFKNFGEVYSLADARTTSTDTGRITHSDDTRLMAEIPNNSCSTILLRDAKTGAVLHTLGFLRDTFHQMAFSEDRSVFYTHSGFSDLTVWDPRAGELKQKDPDVDLLDDNRFLCAVAKETEGFCFLSKKTTAFFRITDTLTGRETRIPWDDMPHGRIFGLSPDMTRVLMGIFDDSRHYRLLDVATAQPLFDFHAESDNQIEWDMGRFAFSPDSRHIAFKANEIDKETGKHRNTLHLYDTNSGAKVRTFTVPAPSTIIYSFAFDPSGKALLVADATTIYRVNITDGAVVQTFATENEKTPWWASIVSNICMSDDGRRIAAGDAVGVVHVWETGGGTKTATLPTAADGSYCVVLAPDKNRVWSTGKDDGTIYLTDIATGENVARFISFRDGGWIVITPQGYYNASANGEKYLNVRIGTSIYDIGNYREAFFRPDLVKVALQGGSLKHLRTVADTPPAPAVTIVNAPVKTDREEIAVTVRITDQGGGIGDIRIFLNDSAVVSDSSRGIALTPVADEKSVIKTYTLRLVPGVNILRATAFNSDNTMQSNAALHTVTAGFETGRKPALHAVVVGINTYKNPQLTLKYAVPDARLFADTLKSVGTGLFETVSVDLLTTPEATTKTTIQRRLEAMRQQVRPDDVFVFYVASHGMVEEGTYFLVTSNVGSLRTERLRDDALPQDLLKGLIANIPSTKKLVVIDTCNAGRLGEALQAALLTRGMSEDTAMKILSRAVGSTILSASTSMQEALEGYNDHGLFTYILVQGLKGKADIGNTGFVKTTALADYVDTEVPLAAEKTFQRPQYPTISISGQPFPIGRVK</sequence>
<dbReference type="GO" id="GO:0004197">
    <property type="term" value="F:cysteine-type endopeptidase activity"/>
    <property type="evidence" value="ECO:0007669"/>
    <property type="project" value="InterPro"/>
</dbReference>
<dbReference type="GO" id="GO:0006508">
    <property type="term" value="P:proteolysis"/>
    <property type="evidence" value="ECO:0007669"/>
    <property type="project" value="InterPro"/>
</dbReference>
<dbReference type="HOGENOM" id="CLU_009283_0_0_7"/>
<dbReference type="Gene3D" id="3.40.50.1460">
    <property type="match status" value="1"/>
</dbReference>
<evidence type="ECO:0000313" key="6">
    <source>
        <dbReference type="Proteomes" id="UP000008561"/>
    </source>
</evidence>
<protein>
    <submittedName>
        <fullName evidence="5">Peptidase C14 caspase catalytic subunit p20</fullName>
    </submittedName>
</protein>
<accession>A8ZVC1</accession>
<dbReference type="RefSeq" id="WP_012174200.1">
    <property type="nucleotide sequence ID" value="NC_009943.1"/>
</dbReference>
<feature type="domain" description="Peptidase C14 caspase" evidence="4">
    <location>
        <begin position="652"/>
        <end position="890"/>
    </location>
</feature>
<dbReference type="SMART" id="SM00320">
    <property type="entry name" value="WD40"/>
    <property type="match status" value="4"/>
</dbReference>
<keyword evidence="1" id="KW-0853">WD repeat</keyword>
<dbReference type="Gene3D" id="2.130.10.10">
    <property type="entry name" value="YVTN repeat-like/Quinoprotein amine dehydrogenase"/>
    <property type="match status" value="2"/>
</dbReference>
<gene>
    <name evidence="5" type="ordered locus">Dole_0772</name>
</gene>
<dbReference type="eggNOG" id="COG4249">
    <property type="taxonomic scope" value="Bacteria"/>
</dbReference>
<dbReference type="InterPro" id="IPR001680">
    <property type="entry name" value="WD40_rpt"/>
</dbReference>
<reference evidence="5 6" key="1">
    <citation type="submission" date="2007-10" db="EMBL/GenBank/DDBJ databases">
        <title>Complete sequence of Desulfococcus oleovorans Hxd3.</title>
        <authorList>
            <consortium name="US DOE Joint Genome Institute"/>
            <person name="Copeland A."/>
            <person name="Lucas S."/>
            <person name="Lapidus A."/>
            <person name="Barry K."/>
            <person name="Glavina del Rio T."/>
            <person name="Dalin E."/>
            <person name="Tice H."/>
            <person name="Pitluck S."/>
            <person name="Kiss H."/>
            <person name="Brettin T."/>
            <person name="Bruce D."/>
            <person name="Detter J.C."/>
            <person name="Han C."/>
            <person name="Schmutz J."/>
            <person name="Larimer F."/>
            <person name="Land M."/>
            <person name="Hauser L."/>
            <person name="Kyrpides N."/>
            <person name="Kim E."/>
            <person name="Wawrik B."/>
            <person name="Richardson P."/>
        </authorList>
    </citation>
    <scope>NUCLEOTIDE SEQUENCE [LARGE SCALE GENOMIC DNA]</scope>
    <source>
        <strain evidence="6">DSM 6200 / JCM 39069 / Hxd3</strain>
    </source>
</reference>
<dbReference type="OrthoDB" id="9765809at2"/>
<dbReference type="STRING" id="96561.Dole_0772"/>
<keyword evidence="2" id="KW-0677">Repeat</keyword>
<dbReference type="eggNOG" id="COG2319">
    <property type="taxonomic scope" value="Bacteria"/>
</dbReference>
<feature type="chain" id="PRO_5002731380" evidence="3">
    <location>
        <begin position="21"/>
        <end position="902"/>
    </location>
</feature>